<reference evidence="1 2" key="1">
    <citation type="submission" date="2023-03" db="EMBL/GenBank/DDBJ databases">
        <title>WGS of Gossypium arboreum.</title>
        <authorList>
            <person name="Yu D."/>
        </authorList>
    </citation>
    <scope>NUCLEOTIDE SEQUENCE [LARGE SCALE GENOMIC DNA]</scope>
    <source>
        <tissue evidence="1">Leaf</tissue>
    </source>
</reference>
<protein>
    <recommendedName>
        <fullName evidence="3">DUF4283 domain-containing protein</fullName>
    </recommendedName>
</protein>
<evidence type="ECO:0000313" key="1">
    <source>
        <dbReference type="EMBL" id="KAK5845162.1"/>
    </source>
</evidence>
<name>A0ABR0R1X3_GOSAR</name>
<evidence type="ECO:0000313" key="2">
    <source>
        <dbReference type="Proteomes" id="UP001358586"/>
    </source>
</evidence>
<gene>
    <name evidence="1" type="ORF">PVK06_001317</name>
</gene>
<dbReference type="Proteomes" id="UP001358586">
    <property type="component" value="Chromosome 1"/>
</dbReference>
<accession>A0ABR0R1X3</accession>
<proteinExistence type="predicted"/>
<keyword evidence="2" id="KW-1185">Reference proteome</keyword>
<evidence type="ECO:0008006" key="3">
    <source>
        <dbReference type="Google" id="ProtNLM"/>
    </source>
</evidence>
<dbReference type="EMBL" id="JARKNE010000001">
    <property type="protein sequence ID" value="KAK5845162.1"/>
    <property type="molecule type" value="Genomic_DNA"/>
</dbReference>
<comment type="caution">
    <text evidence="1">The sequence shown here is derived from an EMBL/GenBank/DDBJ whole genome shotgun (WGS) entry which is preliminary data.</text>
</comment>
<organism evidence="1 2">
    <name type="scientific">Gossypium arboreum</name>
    <name type="common">Tree cotton</name>
    <name type="synonym">Gossypium nanking</name>
    <dbReference type="NCBI Taxonomy" id="29729"/>
    <lineage>
        <taxon>Eukaryota</taxon>
        <taxon>Viridiplantae</taxon>
        <taxon>Streptophyta</taxon>
        <taxon>Embryophyta</taxon>
        <taxon>Tracheophyta</taxon>
        <taxon>Spermatophyta</taxon>
        <taxon>Magnoliopsida</taxon>
        <taxon>eudicotyledons</taxon>
        <taxon>Gunneridae</taxon>
        <taxon>Pentapetalae</taxon>
        <taxon>rosids</taxon>
        <taxon>malvids</taxon>
        <taxon>Malvales</taxon>
        <taxon>Malvaceae</taxon>
        <taxon>Malvoideae</taxon>
        <taxon>Gossypium</taxon>
    </lineage>
</organism>
<sequence length="70" mass="7990">MDVENDYFLPYPLKVVAWIRLPDLLREMYKRSILHAIGEMMGKIIKVDYMSEDGLKVNCAAIPFEGGGLD</sequence>